<sequence length="147" mass="16644">MALLELAPSDPDSPNLTHYLPHQPVVRHDKGASANSPQDALAKCVESKILFQEAGMNLREFASILRHPLSNLIQMTINSLLFVQNQLSKSIPDLSSELTVHSDSSTVINWLRSKSATKVYHFWSTFKRDYLPALRERQLKLNNFSTK</sequence>
<protein>
    <submittedName>
        <fullName evidence="2">Uncharacterized protein</fullName>
    </submittedName>
</protein>
<reference evidence="2" key="1">
    <citation type="submission" date="2022-11" db="UniProtKB">
        <authorList>
            <consortium name="WormBaseParasite"/>
        </authorList>
    </citation>
    <scope>IDENTIFICATION</scope>
</reference>
<accession>A0A915DLR4</accession>
<dbReference type="Proteomes" id="UP000887574">
    <property type="component" value="Unplaced"/>
</dbReference>
<name>A0A915DLR4_9BILA</name>
<dbReference type="WBParaSite" id="jg20706">
    <property type="protein sequence ID" value="jg20706"/>
    <property type="gene ID" value="jg20706"/>
</dbReference>
<evidence type="ECO:0000313" key="2">
    <source>
        <dbReference type="WBParaSite" id="jg20706"/>
    </source>
</evidence>
<keyword evidence="1" id="KW-1185">Reference proteome</keyword>
<dbReference type="AlphaFoldDB" id="A0A915DLR4"/>
<organism evidence="1 2">
    <name type="scientific">Ditylenchus dipsaci</name>
    <dbReference type="NCBI Taxonomy" id="166011"/>
    <lineage>
        <taxon>Eukaryota</taxon>
        <taxon>Metazoa</taxon>
        <taxon>Ecdysozoa</taxon>
        <taxon>Nematoda</taxon>
        <taxon>Chromadorea</taxon>
        <taxon>Rhabditida</taxon>
        <taxon>Tylenchina</taxon>
        <taxon>Tylenchomorpha</taxon>
        <taxon>Sphaerularioidea</taxon>
        <taxon>Anguinidae</taxon>
        <taxon>Anguininae</taxon>
        <taxon>Ditylenchus</taxon>
    </lineage>
</organism>
<proteinExistence type="predicted"/>
<evidence type="ECO:0000313" key="1">
    <source>
        <dbReference type="Proteomes" id="UP000887574"/>
    </source>
</evidence>